<name>A0A1C6UIY2_9ACTN</name>
<keyword evidence="1" id="KW-0812">Transmembrane</keyword>
<keyword evidence="1" id="KW-0472">Membrane</keyword>
<keyword evidence="1" id="KW-1133">Transmembrane helix</keyword>
<gene>
    <name evidence="2" type="ORF">GA0070617_2546</name>
</gene>
<evidence type="ECO:0000256" key="1">
    <source>
        <dbReference type="SAM" id="Phobius"/>
    </source>
</evidence>
<feature type="transmembrane region" description="Helical" evidence="1">
    <location>
        <begin position="123"/>
        <end position="142"/>
    </location>
</feature>
<reference evidence="2 3" key="1">
    <citation type="submission" date="2016-06" db="EMBL/GenBank/DDBJ databases">
        <authorList>
            <person name="Kjaerup R.B."/>
            <person name="Dalgaard T.S."/>
            <person name="Juul-Madsen H.R."/>
        </authorList>
    </citation>
    <scope>NUCLEOTIDE SEQUENCE [LARGE SCALE GENOMIC DNA]</scope>
    <source>
        <strain evidence="2 3">DSM 45577</strain>
    </source>
</reference>
<feature type="transmembrane region" description="Helical" evidence="1">
    <location>
        <begin position="241"/>
        <end position="261"/>
    </location>
</feature>
<sequence>MGLPKLSFRQRVLPVLAILFGAPVSAEFLQAYLPATGDAPEMLLSLLILAPLYGGAALLIREVAVRWGLGWTGVLLLAAAFGVAMPGLVDLSLFVEHNDDIAYWDELRQGTLVHGLGVAAFPAMSWVAGHVLMSVGAPLAVFHVLAPRHRGRPLLGPVGIVLIGLLSALVALLIRSDTDRQYHPGLASTLVVIAIVVTLGAVAMTRVGRPVKTGDRAPAPTWALVLIGAVGMFSFDVLPPIWVGVAVLALLLVTAAALVRWWSKATAWSGRQIGALTAGALVSRTLIGFLAPVPEGVSLAAKLSQNALMLAAVLGLAWLLLRGNKLPTVDSEPTESGDRAEDATAIG</sequence>
<feature type="transmembrane region" description="Helical" evidence="1">
    <location>
        <begin position="273"/>
        <end position="291"/>
    </location>
</feature>
<dbReference type="STRING" id="683228.GA0070617_2546"/>
<dbReference type="RefSeq" id="WP_139135640.1">
    <property type="nucleotide sequence ID" value="NZ_BMMJ01000004.1"/>
</dbReference>
<evidence type="ECO:0000313" key="3">
    <source>
        <dbReference type="Proteomes" id="UP000198937"/>
    </source>
</evidence>
<dbReference type="AlphaFoldDB" id="A0A1C6UIY2"/>
<dbReference type="Proteomes" id="UP000198937">
    <property type="component" value="Unassembled WGS sequence"/>
</dbReference>
<dbReference type="EMBL" id="FMIA01000002">
    <property type="protein sequence ID" value="SCL54045.1"/>
    <property type="molecule type" value="Genomic_DNA"/>
</dbReference>
<dbReference type="OrthoDB" id="8478704at2"/>
<accession>A0A1C6UIY2</accession>
<keyword evidence="3" id="KW-1185">Reference proteome</keyword>
<feature type="transmembrane region" description="Helical" evidence="1">
    <location>
        <begin position="217"/>
        <end position="235"/>
    </location>
</feature>
<proteinExistence type="predicted"/>
<feature type="transmembrane region" description="Helical" evidence="1">
    <location>
        <begin position="186"/>
        <end position="205"/>
    </location>
</feature>
<feature type="transmembrane region" description="Helical" evidence="1">
    <location>
        <begin position="42"/>
        <end position="60"/>
    </location>
</feature>
<evidence type="ECO:0000313" key="2">
    <source>
        <dbReference type="EMBL" id="SCL54045.1"/>
    </source>
</evidence>
<protein>
    <submittedName>
        <fullName evidence="2">Uncharacterized protein</fullName>
    </submittedName>
</protein>
<feature type="transmembrane region" description="Helical" evidence="1">
    <location>
        <begin position="154"/>
        <end position="174"/>
    </location>
</feature>
<organism evidence="2 3">
    <name type="scientific">Micromonospora yangpuensis</name>
    <dbReference type="NCBI Taxonomy" id="683228"/>
    <lineage>
        <taxon>Bacteria</taxon>
        <taxon>Bacillati</taxon>
        <taxon>Actinomycetota</taxon>
        <taxon>Actinomycetes</taxon>
        <taxon>Micromonosporales</taxon>
        <taxon>Micromonosporaceae</taxon>
        <taxon>Micromonospora</taxon>
    </lineage>
</organism>
<feature type="transmembrane region" description="Helical" evidence="1">
    <location>
        <begin position="67"/>
        <end position="89"/>
    </location>
</feature>
<feature type="transmembrane region" description="Helical" evidence="1">
    <location>
        <begin position="303"/>
        <end position="321"/>
    </location>
</feature>